<dbReference type="AlphaFoldDB" id="A0A1Y1XQD1"/>
<reference evidence="3 4" key="1">
    <citation type="submission" date="2016-07" db="EMBL/GenBank/DDBJ databases">
        <title>Pervasive Adenine N6-methylation of Active Genes in Fungi.</title>
        <authorList>
            <consortium name="DOE Joint Genome Institute"/>
            <person name="Mondo S.J."/>
            <person name="Dannebaum R.O."/>
            <person name="Kuo R.C."/>
            <person name="Labutti K."/>
            <person name="Haridas S."/>
            <person name="Kuo A."/>
            <person name="Salamov A."/>
            <person name="Ahrendt S.R."/>
            <person name="Lipzen A."/>
            <person name="Sullivan W."/>
            <person name="Andreopoulos W.B."/>
            <person name="Clum A."/>
            <person name="Lindquist E."/>
            <person name="Daum C."/>
            <person name="Ramamoorthy G.K."/>
            <person name="Gryganskyi A."/>
            <person name="Culley D."/>
            <person name="Magnuson J.K."/>
            <person name="James T.Y."/>
            <person name="O'Malley M.A."/>
            <person name="Stajich J.E."/>
            <person name="Spatafora J.W."/>
            <person name="Visel A."/>
            <person name="Grigoriev I.V."/>
        </authorList>
    </citation>
    <scope>NUCLEOTIDE SEQUENCE [LARGE SCALE GENOMIC DNA]</scope>
    <source>
        <strain evidence="3 4">CBS 931.73</strain>
    </source>
</reference>
<feature type="region of interest" description="Disordered" evidence="1">
    <location>
        <begin position="1"/>
        <end position="23"/>
    </location>
</feature>
<proteinExistence type="predicted"/>
<protein>
    <submittedName>
        <fullName evidence="3">Uncharacterized protein</fullName>
    </submittedName>
</protein>
<dbReference type="InParanoid" id="A0A1Y1XQD1"/>
<name>A0A1Y1XQD1_9FUNG</name>
<accession>A0A1Y1XQD1</accession>
<sequence>MKVNGQSQGEGEAASDVQSPSESANQEQEAQYLELVRESAQANYVFKIALHILPTILFIVYFWSSFVSIQEYIQAKNISSASSVSTTLCLVSLGLSIYVLHLKEPSRFFMRAFLFVSILPLLLMGPSTFDGIIIWGMPVIVHLIQSLALKLIRDDMRKVELQGAKLKRN</sequence>
<feature type="transmembrane region" description="Helical" evidence="2">
    <location>
        <begin position="108"/>
        <end position="126"/>
    </location>
</feature>
<gene>
    <name evidence="3" type="ORF">K493DRAFT_81024</name>
</gene>
<feature type="transmembrane region" description="Helical" evidence="2">
    <location>
        <begin position="44"/>
        <end position="63"/>
    </location>
</feature>
<organism evidence="3 4">
    <name type="scientific">Basidiobolus meristosporus CBS 931.73</name>
    <dbReference type="NCBI Taxonomy" id="1314790"/>
    <lineage>
        <taxon>Eukaryota</taxon>
        <taxon>Fungi</taxon>
        <taxon>Fungi incertae sedis</taxon>
        <taxon>Zoopagomycota</taxon>
        <taxon>Entomophthoromycotina</taxon>
        <taxon>Basidiobolomycetes</taxon>
        <taxon>Basidiobolales</taxon>
        <taxon>Basidiobolaceae</taxon>
        <taxon>Basidiobolus</taxon>
    </lineage>
</organism>
<evidence type="ECO:0000313" key="3">
    <source>
        <dbReference type="EMBL" id="ORX87534.1"/>
    </source>
</evidence>
<evidence type="ECO:0000256" key="1">
    <source>
        <dbReference type="SAM" id="MobiDB-lite"/>
    </source>
</evidence>
<evidence type="ECO:0000256" key="2">
    <source>
        <dbReference type="SAM" id="Phobius"/>
    </source>
</evidence>
<evidence type="ECO:0000313" key="4">
    <source>
        <dbReference type="Proteomes" id="UP000193498"/>
    </source>
</evidence>
<keyword evidence="4" id="KW-1185">Reference proteome</keyword>
<keyword evidence="2" id="KW-0472">Membrane</keyword>
<comment type="caution">
    <text evidence="3">The sequence shown here is derived from an EMBL/GenBank/DDBJ whole genome shotgun (WGS) entry which is preliminary data.</text>
</comment>
<dbReference type="EMBL" id="MCFE01000551">
    <property type="protein sequence ID" value="ORX87534.1"/>
    <property type="molecule type" value="Genomic_DNA"/>
</dbReference>
<keyword evidence="2" id="KW-1133">Transmembrane helix</keyword>
<feature type="transmembrane region" description="Helical" evidence="2">
    <location>
        <begin position="83"/>
        <end position="101"/>
    </location>
</feature>
<keyword evidence="2" id="KW-0812">Transmembrane</keyword>
<dbReference type="Proteomes" id="UP000193498">
    <property type="component" value="Unassembled WGS sequence"/>
</dbReference>